<proteinExistence type="predicted"/>
<dbReference type="InterPro" id="IPR034660">
    <property type="entry name" value="DinB/YfiT-like"/>
</dbReference>
<dbReference type="Proteomes" id="UP000748308">
    <property type="component" value="Unassembled WGS sequence"/>
</dbReference>
<gene>
    <name evidence="2" type="ORF">FJY75_13375</name>
</gene>
<evidence type="ECO:0000313" key="2">
    <source>
        <dbReference type="EMBL" id="MBM3318834.1"/>
    </source>
</evidence>
<sequence length="74" mass="8617">MLRIVEPLTEAQMRWLPPNNSNSIAWLVWHLAEVENNWVRDKLHGLPKRYPLGASVRATSIEQYPSKAELLAYF</sequence>
<dbReference type="Pfam" id="PF12867">
    <property type="entry name" value="DinB_2"/>
    <property type="match status" value="1"/>
</dbReference>
<evidence type="ECO:0000313" key="3">
    <source>
        <dbReference type="Proteomes" id="UP000748308"/>
    </source>
</evidence>
<evidence type="ECO:0000259" key="1">
    <source>
        <dbReference type="Pfam" id="PF12867"/>
    </source>
</evidence>
<protein>
    <submittedName>
        <fullName evidence="2">DinB family protein</fullName>
    </submittedName>
</protein>
<accession>A0A937XE41</accession>
<comment type="caution">
    <text evidence="2">The sequence shown here is derived from an EMBL/GenBank/DDBJ whole genome shotgun (WGS) entry which is preliminary data.</text>
</comment>
<name>A0A937XE41_UNCEI</name>
<feature type="domain" description="DinB-like" evidence="1">
    <location>
        <begin position="2"/>
        <end position="74"/>
    </location>
</feature>
<dbReference type="InterPro" id="IPR024775">
    <property type="entry name" value="DinB-like"/>
</dbReference>
<feature type="non-terminal residue" evidence="2">
    <location>
        <position position="74"/>
    </location>
</feature>
<dbReference type="SUPFAM" id="SSF109854">
    <property type="entry name" value="DinB/YfiT-like putative metalloenzymes"/>
    <property type="match status" value="1"/>
</dbReference>
<reference evidence="2" key="1">
    <citation type="submission" date="2019-03" db="EMBL/GenBank/DDBJ databases">
        <title>Lake Tanganyika Metagenome-Assembled Genomes (MAGs).</title>
        <authorList>
            <person name="Tran P."/>
        </authorList>
    </citation>
    <scope>NUCLEOTIDE SEQUENCE</scope>
    <source>
        <strain evidence="2">M_DeepCast_400m_m2_100</strain>
    </source>
</reference>
<dbReference type="Gene3D" id="1.20.120.450">
    <property type="entry name" value="dinb family like domain"/>
    <property type="match status" value="1"/>
</dbReference>
<dbReference type="EMBL" id="VGIY01000506">
    <property type="protein sequence ID" value="MBM3318834.1"/>
    <property type="molecule type" value="Genomic_DNA"/>
</dbReference>
<dbReference type="AlphaFoldDB" id="A0A937XE41"/>
<organism evidence="2 3">
    <name type="scientific">Eiseniibacteriota bacterium</name>
    <dbReference type="NCBI Taxonomy" id="2212470"/>
    <lineage>
        <taxon>Bacteria</taxon>
        <taxon>Candidatus Eiseniibacteriota</taxon>
    </lineage>
</organism>